<evidence type="ECO:0000313" key="4">
    <source>
        <dbReference type="Proteomes" id="UP001472677"/>
    </source>
</evidence>
<feature type="domain" description="Retrovirus-related Pol polyprotein from transposon TNT 1-94-like beta-barrel" evidence="2">
    <location>
        <begin position="136"/>
        <end position="210"/>
    </location>
</feature>
<protein>
    <recommendedName>
        <fullName evidence="2">Retrovirus-related Pol polyprotein from transposon TNT 1-94-like beta-barrel domain-containing protein</fullName>
    </recommendedName>
</protein>
<evidence type="ECO:0000259" key="2">
    <source>
        <dbReference type="Pfam" id="PF22936"/>
    </source>
</evidence>
<keyword evidence="4" id="KW-1185">Reference proteome</keyword>
<feature type="compositionally biased region" description="Basic residues" evidence="1">
    <location>
        <begin position="101"/>
        <end position="110"/>
    </location>
</feature>
<gene>
    <name evidence="3" type="ORF">V6N12_013465</name>
</gene>
<evidence type="ECO:0000256" key="1">
    <source>
        <dbReference type="SAM" id="MobiDB-lite"/>
    </source>
</evidence>
<name>A0ABR2BHY8_9ROSI</name>
<dbReference type="Pfam" id="PF14223">
    <property type="entry name" value="Retrotran_gag_2"/>
    <property type="match status" value="1"/>
</dbReference>
<dbReference type="InterPro" id="IPR054722">
    <property type="entry name" value="PolX-like_BBD"/>
</dbReference>
<proteinExistence type="predicted"/>
<sequence>MAGAGFSSSQPLIPIFNEPIQEEEERLKETKSKDAKALFILQQAVHETIFSRIAAATTLNEVWSILQTEFQGGSKNEEKAFQVKETTNKYGESYNSTTNSRGRRGFHNRGRGGFYSRGRGSSYGNRRSGIQCYHYSGCSNYVTGTKSLFQELDETQKIHVQLGNKKKMQVEGKGTVGINDDHGKVLNNVQFIPELGYNLLSVGQLMAGGCSLMEKEEAVDTGLATDSSTTATNASVSATPSRDPPSSTALEESSEETPLRTYRSLTDIHASCPFALTVSDPIHYEEAVEREEW</sequence>
<dbReference type="EMBL" id="JBBPBM010000116">
    <property type="protein sequence ID" value="KAK8506651.1"/>
    <property type="molecule type" value="Genomic_DNA"/>
</dbReference>
<accession>A0ABR2BHY8</accession>
<comment type="caution">
    <text evidence="3">The sequence shown here is derived from an EMBL/GenBank/DDBJ whole genome shotgun (WGS) entry which is preliminary data.</text>
</comment>
<feature type="compositionally biased region" description="Polar residues" evidence="1">
    <location>
        <begin position="91"/>
        <end position="100"/>
    </location>
</feature>
<feature type="region of interest" description="Disordered" evidence="1">
    <location>
        <begin position="221"/>
        <end position="260"/>
    </location>
</feature>
<evidence type="ECO:0000313" key="3">
    <source>
        <dbReference type="EMBL" id="KAK8506651.1"/>
    </source>
</evidence>
<feature type="compositionally biased region" description="Low complexity" evidence="1">
    <location>
        <begin position="224"/>
        <end position="251"/>
    </location>
</feature>
<dbReference type="Proteomes" id="UP001472677">
    <property type="component" value="Unassembled WGS sequence"/>
</dbReference>
<reference evidence="3 4" key="1">
    <citation type="journal article" date="2024" name="G3 (Bethesda)">
        <title>Genome assembly of Hibiscus sabdariffa L. provides insights into metabolisms of medicinal natural products.</title>
        <authorList>
            <person name="Kim T."/>
        </authorList>
    </citation>
    <scope>NUCLEOTIDE SEQUENCE [LARGE SCALE GENOMIC DNA]</scope>
    <source>
        <strain evidence="3">TK-2024</strain>
        <tissue evidence="3">Old leaves</tissue>
    </source>
</reference>
<feature type="region of interest" description="Disordered" evidence="1">
    <location>
        <begin position="91"/>
        <end position="111"/>
    </location>
</feature>
<dbReference type="Pfam" id="PF22936">
    <property type="entry name" value="Pol_BBD"/>
    <property type="match status" value="1"/>
</dbReference>
<organism evidence="3 4">
    <name type="scientific">Hibiscus sabdariffa</name>
    <name type="common">roselle</name>
    <dbReference type="NCBI Taxonomy" id="183260"/>
    <lineage>
        <taxon>Eukaryota</taxon>
        <taxon>Viridiplantae</taxon>
        <taxon>Streptophyta</taxon>
        <taxon>Embryophyta</taxon>
        <taxon>Tracheophyta</taxon>
        <taxon>Spermatophyta</taxon>
        <taxon>Magnoliopsida</taxon>
        <taxon>eudicotyledons</taxon>
        <taxon>Gunneridae</taxon>
        <taxon>Pentapetalae</taxon>
        <taxon>rosids</taxon>
        <taxon>malvids</taxon>
        <taxon>Malvales</taxon>
        <taxon>Malvaceae</taxon>
        <taxon>Malvoideae</taxon>
        <taxon>Hibiscus</taxon>
    </lineage>
</organism>